<evidence type="ECO:0000259" key="1">
    <source>
        <dbReference type="Pfam" id="PF20179"/>
    </source>
</evidence>
<keyword evidence="2" id="KW-1185">Reference proteome</keyword>
<name>A0AAJ7CE23_CEPCN</name>
<accession>A0AAJ7CE23</accession>
<dbReference type="PANTHER" id="PTHR28069:SF2">
    <property type="entry name" value="GH20023P"/>
    <property type="match status" value="1"/>
</dbReference>
<dbReference type="RefSeq" id="XP_015608487.1">
    <property type="nucleotide sequence ID" value="XM_015753001.2"/>
</dbReference>
<feature type="domain" description="Mitochondrial splicing suppressor 51-like C-terminal" evidence="1">
    <location>
        <begin position="281"/>
        <end position="471"/>
    </location>
</feature>
<dbReference type="Pfam" id="PF20179">
    <property type="entry name" value="MSS51_C"/>
    <property type="match status" value="1"/>
</dbReference>
<gene>
    <name evidence="3 4" type="primary">LOC107274178</name>
</gene>
<proteinExistence type="predicted"/>
<dbReference type="InterPro" id="IPR046824">
    <property type="entry name" value="Mss51-like_C"/>
</dbReference>
<evidence type="ECO:0000313" key="4">
    <source>
        <dbReference type="RefSeq" id="XP_024947186.1"/>
    </source>
</evidence>
<evidence type="ECO:0000313" key="3">
    <source>
        <dbReference type="RefSeq" id="XP_015608487.1"/>
    </source>
</evidence>
<sequence>MGRRKQHGEKSRVVEDKNSASMKIINQSALGIRSLSSLPIDVMSRISYPFVKSFEKYGTINDVQEDTIEFDYQPRFVFSCNSCLCCMKSCSDGIVCQFCQMVVYCTEKHKKENLKKHEEICKIFTEVCIKNGGLSLAENTRGDDYRILRVKLIEKIQNSARRPLSLWEKEIILYPRVCAKCHRFGNDLKPCSHCEMVLHCAGHENEHLKWCPEYRLYQKILSMQYKHGNVNPDIPNVICEDSKILPNNFDSFIFEIYSSSLYYRIMDCYTYATLSHVSTVPLTSLYAFQKSRANWSTNDSCTIHVVGAEFQFEGLNLHVWEKLFMHLQPNLKSLHIVLTGPELYVPDVPLDLLGKVPLCSRCRKSSRKIKVSYVSRKLYHEYCRTSDDYVKPDLICLFNPGLYRLTGYNGTDTWPETIREACNSTAPIVVTAYTEHEIPRDIERIQSICDMSFILKPQRNPYASLKPDRNFVSDDTVPLIYKNYYISIVKKCL</sequence>
<dbReference type="KEGG" id="ccin:107274178"/>
<dbReference type="PANTHER" id="PTHR28069">
    <property type="entry name" value="GH20023P"/>
    <property type="match status" value="1"/>
</dbReference>
<dbReference type="SUPFAM" id="SSF144232">
    <property type="entry name" value="HIT/MYND zinc finger-like"/>
    <property type="match status" value="1"/>
</dbReference>
<organism evidence="2 3">
    <name type="scientific">Cephus cinctus</name>
    <name type="common">Wheat stem sawfly</name>
    <dbReference type="NCBI Taxonomy" id="211228"/>
    <lineage>
        <taxon>Eukaryota</taxon>
        <taxon>Metazoa</taxon>
        <taxon>Ecdysozoa</taxon>
        <taxon>Arthropoda</taxon>
        <taxon>Hexapoda</taxon>
        <taxon>Insecta</taxon>
        <taxon>Pterygota</taxon>
        <taxon>Neoptera</taxon>
        <taxon>Endopterygota</taxon>
        <taxon>Hymenoptera</taxon>
        <taxon>Cephoidea</taxon>
        <taxon>Cephidae</taxon>
        <taxon>Cephus</taxon>
    </lineage>
</organism>
<dbReference type="Proteomes" id="UP000694920">
    <property type="component" value="Unplaced"/>
</dbReference>
<dbReference type="GeneID" id="107274178"/>
<reference evidence="3 4" key="1">
    <citation type="submission" date="2025-04" db="UniProtKB">
        <authorList>
            <consortium name="RefSeq"/>
        </authorList>
    </citation>
    <scope>IDENTIFICATION</scope>
</reference>
<evidence type="ECO:0000313" key="2">
    <source>
        <dbReference type="Proteomes" id="UP000694920"/>
    </source>
</evidence>
<dbReference type="AlphaFoldDB" id="A0AAJ7CE23"/>
<protein>
    <submittedName>
        <fullName evidence="3 4">Uncharacterized protein LOC107274178</fullName>
    </submittedName>
</protein>
<dbReference type="RefSeq" id="XP_024947186.1">
    <property type="nucleotide sequence ID" value="XM_025091418.1"/>
</dbReference>